<keyword evidence="2" id="KW-1185">Reference proteome</keyword>
<evidence type="ECO:0000313" key="1">
    <source>
        <dbReference type="EMBL" id="KAF5840204.1"/>
    </source>
</evidence>
<dbReference type="Proteomes" id="UP000815325">
    <property type="component" value="Unassembled WGS sequence"/>
</dbReference>
<name>A0ABQ7H019_DUNSA</name>
<reference evidence="1" key="1">
    <citation type="submission" date="2017-08" db="EMBL/GenBank/DDBJ databases">
        <authorList>
            <person name="Polle J.E."/>
            <person name="Barry K."/>
            <person name="Cushman J."/>
            <person name="Schmutz J."/>
            <person name="Tran D."/>
            <person name="Hathwaick L.T."/>
            <person name="Yim W.C."/>
            <person name="Jenkins J."/>
            <person name="Mckie-Krisberg Z.M."/>
            <person name="Prochnik S."/>
            <person name="Lindquist E."/>
            <person name="Dockter R.B."/>
            <person name="Adam C."/>
            <person name="Molina H."/>
            <person name="Bunkerborg J."/>
            <person name="Jin E."/>
            <person name="Buchheim M."/>
            <person name="Magnuson J."/>
        </authorList>
    </citation>
    <scope>NUCLEOTIDE SEQUENCE</scope>
    <source>
        <strain evidence="1">CCAP 19/18</strain>
    </source>
</reference>
<gene>
    <name evidence="1" type="ORF">DUNSADRAFT_17421</name>
</gene>
<organism evidence="1 2">
    <name type="scientific">Dunaliella salina</name>
    <name type="common">Green alga</name>
    <name type="synonym">Protococcus salinus</name>
    <dbReference type="NCBI Taxonomy" id="3046"/>
    <lineage>
        <taxon>Eukaryota</taxon>
        <taxon>Viridiplantae</taxon>
        <taxon>Chlorophyta</taxon>
        <taxon>core chlorophytes</taxon>
        <taxon>Chlorophyceae</taxon>
        <taxon>CS clade</taxon>
        <taxon>Chlamydomonadales</taxon>
        <taxon>Dunaliellaceae</taxon>
        <taxon>Dunaliella</taxon>
    </lineage>
</organism>
<evidence type="ECO:0000313" key="2">
    <source>
        <dbReference type="Proteomes" id="UP000815325"/>
    </source>
</evidence>
<accession>A0ABQ7H019</accession>
<dbReference type="EMBL" id="MU069520">
    <property type="protein sequence ID" value="KAF5840204.1"/>
    <property type="molecule type" value="Genomic_DNA"/>
</dbReference>
<comment type="caution">
    <text evidence="1">The sequence shown here is derived from an EMBL/GenBank/DDBJ whole genome shotgun (WGS) entry which is preliminary data.</text>
</comment>
<sequence>MPFCSSVVFAPPFSPTIRSARHSDQLLPVGGGSILGYLMKQANLGKGNIPKHCGFYMKDIDLLAELQWLPHVRCFI</sequence>
<proteinExistence type="predicted"/>
<evidence type="ECO:0008006" key="3">
    <source>
        <dbReference type="Google" id="ProtNLM"/>
    </source>
</evidence>
<protein>
    <recommendedName>
        <fullName evidence="3">Encoded protein</fullName>
    </recommendedName>
</protein>